<gene>
    <name evidence="2" type="primary">blh</name>
    <name evidence="2" type="ORF">GCM10011501_01760</name>
</gene>
<dbReference type="EMBL" id="BNAH01000001">
    <property type="protein sequence ID" value="GHE77772.1"/>
    <property type="molecule type" value="Genomic_DNA"/>
</dbReference>
<organism evidence="2 3">
    <name type="scientific">Thalassotalea profundi</name>
    <dbReference type="NCBI Taxonomy" id="2036687"/>
    <lineage>
        <taxon>Bacteria</taxon>
        <taxon>Pseudomonadati</taxon>
        <taxon>Pseudomonadota</taxon>
        <taxon>Gammaproteobacteria</taxon>
        <taxon>Alteromonadales</taxon>
        <taxon>Colwelliaceae</taxon>
        <taxon>Thalassotalea</taxon>
    </lineage>
</organism>
<dbReference type="InterPro" id="IPR029021">
    <property type="entry name" value="Prot-tyrosine_phosphatase-like"/>
</dbReference>
<keyword evidence="3" id="KW-1185">Reference proteome</keyword>
<name>A0ABQ3IEC8_9GAMM</name>
<protein>
    <submittedName>
        <fullName evidence="2">Oxidoreductase</fullName>
    </submittedName>
</protein>
<dbReference type="InterPro" id="IPR005939">
    <property type="entry name" value="BLH_phosphatase-like"/>
</dbReference>
<evidence type="ECO:0000259" key="1">
    <source>
        <dbReference type="Pfam" id="PF04273"/>
    </source>
</evidence>
<dbReference type="SUPFAM" id="SSF52799">
    <property type="entry name" value="(Phosphotyrosine protein) phosphatases II"/>
    <property type="match status" value="1"/>
</dbReference>
<reference evidence="3" key="1">
    <citation type="journal article" date="2019" name="Int. J. Syst. Evol. Microbiol.">
        <title>The Global Catalogue of Microorganisms (GCM) 10K type strain sequencing project: providing services to taxonomists for standard genome sequencing and annotation.</title>
        <authorList>
            <consortium name="The Broad Institute Genomics Platform"/>
            <consortium name="The Broad Institute Genome Sequencing Center for Infectious Disease"/>
            <person name="Wu L."/>
            <person name="Ma J."/>
        </authorList>
    </citation>
    <scope>NUCLEOTIDE SEQUENCE [LARGE SCALE GENOMIC DNA]</scope>
    <source>
        <strain evidence="3">CGMCC 1.15922</strain>
    </source>
</reference>
<evidence type="ECO:0000313" key="2">
    <source>
        <dbReference type="EMBL" id="GHE77772.1"/>
    </source>
</evidence>
<accession>A0ABQ3IEC8</accession>
<dbReference type="Pfam" id="PF04273">
    <property type="entry name" value="BLH_phosphatase"/>
    <property type="match status" value="1"/>
</dbReference>
<dbReference type="RefSeq" id="WP_189376202.1">
    <property type="nucleotide sequence ID" value="NZ_BNAH01000001.1"/>
</dbReference>
<dbReference type="Gene3D" id="3.90.190.10">
    <property type="entry name" value="Protein tyrosine phosphatase superfamily"/>
    <property type="match status" value="1"/>
</dbReference>
<sequence length="135" mass="15322">MKVKQLNTQIYIADQISLGDINTIKKLGIRSVMNNRPDNEEVNQPLSNEISYEFQASGIEYAYLPIAPGIYSQTNIHEFEQLLDTMKKPILIFCRSGNRAVNLWALSKMNTLGKEYVIDKAKNIGFDVSSTINTY</sequence>
<dbReference type="NCBIfam" id="TIGR01244">
    <property type="entry name" value="TIGR01244 family sulfur transferase"/>
    <property type="match status" value="1"/>
</dbReference>
<dbReference type="Proteomes" id="UP000626370">
    <property type="component" value="Unassembled WGS sequence"/>
</dbReference>
<proteinExistence type="predicted"/>
<feature type="domain" description="Beta-lactamase hydrolase-like protein phosphatase-like" evidence="1">
    <location>
        <begin position="5"/>
        <end position="108"/>
    </location>
</feature>
<comment type="caution">
    <text evidence="2">The sequence shown here is derived from an EMBL/GenBank/DDBJ whole genome shotgun (WGS) entry which is preliminary data.</text>
</comment>
<evidence type="ECO:0000313" key="3">
    <source>
        <dbReference type="Proteomes" id="UP000626370"/>
    </source>
</evidence>